<keyword evidence="3 9" id="KW-1003">Cell membrane</keyword>
<dbReference type="EMBL" id="CZVI01000002">
    <property type="protein sequence ID" value="CUS79093.1"/>
    <property type="molecule type" value="Genomic_DNA"/>
</dbReference>
<accession>A0A0P1P2T4</accession>
<keyword evidence="8 9" id="KW-0472">Membrane</keyword>
<evidence type="ECO:0000256" key="3">
    <source>
        <dbReference type="ARBA" id="ARBA00022475"/>
    </source>
</evidence>
<evidence type="ECO:0000313" key="12">
    <source>
        <dbReference type="EMBL" id="CUU03779.1"/>
    </source>
</evidence>
<dbReference type="GO" id="GO:0005886">
    <property type="term" value="C:plasma membrane"/>
    <property type="evidence" value="ECO:0007669"/>
    <property type="project" value="UniProtKB-SubCell"/>
</dbReference>
<dbReference type="PRINTS" id="PR01755">
    <property type="entry name" value="SECFTRNLCASE"/>
</dbReference>
<comment type="function">
    <text evidence="9">Part of the Sec protein translocase complex. Interacts with the SecYEG preprotein conducting channel. SecDF uses the proton motive force (PMF) to complete protein translocation after the ATP-dependent function of SecA.</text>
</comment>
<dbReference type="STRING" id="1633631.GCA_001442925_00843"/>
<accession>A0A0S4MZL2</accession>
<dbReference type="Proteomes" id="UP000182011">
    <property type="component" value="Unassembled WGS sequence"/>
</dbReference>
<dbReference type="OrthoDB" id="9774769at2"/>
<accession>A0A0P1MRD4</accession>
<sequence length="317" mass="35298">MRFIGKTNIKFIEKRRIWYAVSLIFILAGLISLIFRGIPLGIDFLGGTEVVVRFEKPVSIGDVRSAIAQIGLAKSEIKTYGTHNEILIRTSEQMEGTKIGEMILSALQSKFRDNKVEVLNEEKVGPRIGAELRRKAFYTVILSLIVMLVYIGLRFKPIYGVGAVVALFHDVLITLGFCSIFSSVSYFNIEMNQSLLAAILTLVGLSVNDTVVVFDRIRENLKLHKSMDFISLVNKSINETLSRTIITSGTVIVVLIILLIVGSEITRGFAFALTIGMITGTYSSIYVASSLVVDITLSRQKREEKKKLLKKQPVMTK</sequence>
<dbReference type="HAMAP" id="MF_01464_B">
    <property type="entry name" value="SecF_B"/>
    <property type="match status" value="1"/>
</dbReference>
<feature type="transmembrane region" description="Helical" evidence="9">
    <location>
        <begin position="16"/>
        <end position="35"/>
    </location>
</feature>
<evidence type="ECO:0000313" key="13">
    <source>
        <dbReference type="Proteomes" id="UP000182011"/>
    </source>
</evidence>
<keyword evidence="2 9" id="KW-0813">Transport</keyword>
<comment type="similarity">
    <text evidence="9">Belongs to the SecD/SecF family. SecF subfamily.</text>
</comment>
<comment type="subunit">
    <text evidence="9">Forms a complex with SecD. Part of the essential Sec protein translocation apparatus which comprises SecA, SecYEG and auxiliary proteins SecDF. Other proteins may also be involved.</text>
</comment>
<dbReference type="GO" id="GO:0015450">
    <property type="term" value="F:protein-transporting ATPase activity"/>
    <property type="evidence" value="ECO:0007669"/>
    <property type="project" value="InterPro"/>
</dbReference>
<reference evidence="11 14" key="2">
    <citation type="submission" date="2015-11" db="EMBL/GenBank/DDBJ databases">
        <authorList>
            <person name="Varghese N."/>
        </authorList>
    </citation>
    <scope>NUCLEOTIDE SEQUENCE [LARGE SCALE GENOMIC DNA]</scope>
    <source>
        <strain evidence="11 14">JGI-8</strain>
    </source>
</reference>
<keyword evidence="7 9" id="KW-0811">Translocation</keyword>
<evidence type="ECO:0000256" key="5">
    <source>
        <dbReference type="ARBA" id="ARBA00022927"/>
    </source>
</evidence>
<accession>A0A0P1M045</accession>
<dbReference type="NCBIfam" id="TIGR00966">
    <property type="entry name" value="transloc_SecF"/>
    <property type="match status" value="1"/>
</dbReference>
<feature type="transmembrane region" description="Helical" evidence="9">
    <location>
        <begin position="195"/>
        <end position="214"/>
    </location>
</feature>
<proteinExistence type="inferred from homology"/>
<protein>
    <recommendedName>
        <fullName evidence="9">Protein-export membrane protein SecF</fullName>
    </recommendedName>
</protein>
<dbReference type="AlphaFoldDB" id="A0A0P1LH15"/>
<accession>A0A0P1LW92</accession>
<evidence type="ECO:0000256" key="7">
    <source>
        <dbReference type="ARBA" id="ARBA00023010"/>
    </source>
</evidence>
<evidence type="ECO:0000256" key="2">
    <source>
        <dbReference type="ARBA" id="ARBA00022448"/>
    </source>
</evidence>
<dbReference type="GO" id="GO:0065002">
    <property type="term" value="P:intracellular protein transmembrane transport"/>
    <property type="evidence" value="ECO:0007669"/>
    <property type="project" value="UniProtKB-UniRule"/>
</dbReference>
<dbReference type="InterPro" id="IPR048634">
    <property type="entry name" value="SecD_SecF_C"/>
</dbReference>
<reference evidence="12 13" key="1">
    <citation type="submission" date="2015-11" db="EMBL/GenBank/DDBJ databases">
        <authorList>
            <person name="Zhang Y."/>
            <person name="Guo Z."/>
        </authorList>
    </citation>
    <scope>NUCLEOTIDE SEQUENCE [LARGE SCALE GENOMIC DNA]</scope>
    <source>
        <strain evidence="12">JGI-4</strain>
    </source>
</reference>
<dbReference type="GO" id="GO:0006605">
    <property type="term" value="P:protein targeting"/>
    <property type="evidence" value="ECO:0007669"/>
    <property type="project" value="UniProtKB-UniRule"/>
</dbReference>
<gene>
    <name evidence="9" type="primary">secF</name>
    <name evidence="12" type="ORF">JGI4_00844</name>
    <name evidence="11" type="ORF">JGI8_00279</name>
</gene>
<evidence type="ECO:0000259" key="10">
    <source>
        <dbReference type="Pfam" id="PF02355"/>
    </source>
</evidence>
<dbReference type="PANTHER" id="PTHR30081">
    <property type="entry name" value="PROTEIN-EXPORT MEMBRANE PROTEIN SEC"/>
    <property type="match status" value="1"/>
</dbReference>
<dbReference type="InterPro" id="IPR022813">
    <property type="entry name" value="SecD/SecF_arch_bac"/>
</dbReference>
<name>A0A0P1LH15_9BACT</name>
<keyword evidence="5 9" id="KW-0653">Protein transport</keyword>
<evidence type="ECO:0000256" key="4">
    <source>
        <dbReference type="ARBA" id="ARBA00022692"/>
    </source>
</evidence>
<accession>A0A0P1LH15</accession>
<evidence type="ECO:0000256" key="9">
    <source>
        <dbReference type="HAMAP-Rule" id="MF_01464"/>
    </source>
</evidence>
<feature type="domain" description="Protein export membrane protein SecD/SecF C-terminal" evidence="10">
    <location>
        <begin position="113"/>
        <end position="295"/>
    </location>
</feature>
<feature type="transmembrane region" description="Helical" evidence="9">
    <location>
        <begin position="136"/>
        <end position="153"/>
    </location>
</feature>
<organism evidence="12 13">
    <name type="scientific">Candidatus Kryptonium thompsonii</name>
    <dbReference type="NCBI Taxonomy" id="1633631"/>
    <lineage>
        <taxon>Bacteria</taxon>
        <taxon>Pseudomonadati</taxon>
        <taxon>Candidatus Kryptoniota</taxon>
        <taxon>Candidatus Kryptonium</taxon>
    </lineage>
</organism>
<dbReference type="InterPro" id="IPR022645">
    <property type="entry name" value="SecD/SecF_bac"/>
</dbReference>
<keyword evidence="14" id="KW-1185">Reference proteome</keyword>
<feature type="transmembrane region" description="Helical" evidence="9">
    <location>
        <begin position="269"/>
        <end position="297"/>
    </location>
</feature>
<keyword evidence="4 9" id="KW-0812">Transmembrane</keyword>
<dbReference type="Proteomes" id="UP000182200">
    <property type="component" value="Unassembled WGS sequence"/>
</dbReference>
<dbReference type="EMBL" id="FAOP01000004">
    <property type="protein sequence ID" value="CUU03779.1"/>
    <property type="molecule type" value="Genomic_DNA"/>
</dbReference>
<accession>A0A0P1LVH9</accession>
<evidence type="ECO:0000256" key="6">
    <source>
        <dbReference type="ARBA" id="ARBA00022989"/>
    </source>
</evidence>
<evidence type="ECO:0000313" key="11">
    <source>
        <dbReference type="EMBL" id="CUS79093.1"/>
    </source>
</evidence>
<dbReference type="RefSeq" id="WP_075427305.1">
    <property type="nucleotide sequence ID" value="NZ_CZVI01000002.1"/>
</dbReference>
<dbReference type="Pfam" id="PF07549">
    <property type="entry name" value="Sec_GG"/>
    <property type="match status" value="1"/>
</dbReference>
<dbReference type="InterPro" id="IPR005665">
    <property type="entry name" value="SecF_bac"/>
</dbReference>
<keyword evidence="6 9" id="KW-1133">Transmembrane helix</keyword>
<dbReference type="InterPro" id="IPR022646">
    <property type="entry name" value="SecD/SecF_CS"/>
</dbReference>
<dbReference type="InterPro" id="IPR055344">
    <property type="entry name" value="SecD_SecF_C_bact"/>
</dbReference>
<dbReference type="SUPFAM" id="SSF82866">
    <property type="entry name" value="Multidrug efflux transporter AcrB transmembrane domain"/>
    <property type="match status" value="1"/>
</dbReference>
<evidence type="ECO:0000313" key="14">
    <source>
        <dbReference type="Proteomes" id="UP000182200"/>
    </source>
</evidence>
<dbReference type="NCBIfam" id="TIGR00916">
    <property type="entry name" value="2A0604s01"/>
    <property type="match status" value="1"/>
</dbReference>
<dbReference type="Gene3D" id="1.20.1640.10">
    <property type="entry name" value="Multidrug efflux transporter AcrB transmembrane domain"/>
    <property type="match status" value="1"/>
</dbReference>
<evidence type="ECO:0000256" key="8">
    <source>
        <dbReference type="ARBA" id="ARBA00023136"/>
    </source>
</evidence>
<dbReference type="PANTHER" id="PTHR30081:SF8">
    <property type="entry name" value="PROTEIN TRANSLOCASE SUBUNIT SECF"/>
    <property type="match status" value="1"/>
</dbReference>
<dbReference type="GO" id="GO:0043952">
    <property type="term" value="P:protein transport by the Sec complex"/>
    <property type="evidence" value="ECO:0007669"/>
    <property type="project" value="UniProtKB-UniRule"/>
</dbReference>
<feature type="transmembrane region" description="Helical" evidence="9">
    <location>
        <begin position="165"/>
        <end position="189"/>
    </location>
</feature>
<comment type="subcellular location">
    <subcellularLocation>
        <location evidence="1 9">Cell membrane</location>
        <topology evidence="1 9">Multi-pass membrane protein</topology>
    </subcellularLocation>
</comment>
<evidence type="ECO:0000256" key="1">
    <source>
        <dbReference type="ARBA" id="ARBA00004651"/>
    </source>
</evidence>
<dbReference type="Pfam" id="PF02355">
    <property type="entry name" value="SecD_SecF_C"/>
    <property type="match status" value="1"/>
</dbReference>
<accession>A0A0P1LCP8</accession>
<feature type="transmembrane region" description="Helical" evidence="9">
    <location>
        <begin position="245"/>
        <end position="263"/>
    </location>
</feature>